<evidence type="ECO:0000313" key="1">
    <source>
        <dbReference type="EMBL" id="EIW78084.1"/>
    </source>
</evidence>
<accession>A0A5M3MH32</accession>
<dbReference type="GeneID" id="19205900"/>
<organism evidence="1 2">
    <name type="scientific">Coniophora puteana (strain RWD-64-598)</name>
    <name type="common">Brown rot fungus</name>
    <dbReference type="NCBI Taxonomy" id="741705"/>
    <lineage>
        <taxon>Eukaryota</taxon>
        <taxon>Fungi</taxon>
        <taxon>Dikarya</taxon>
        <taxon>Basidiomycota</taxon>
        <taxon>Agaricomycotina</taxon>
        <taxon>Agaricomycetes</taxon>
        <taxon>Agaricomycetidae</taxon>
        <taxon>Boletales</taxon>
        <taxon>Coniophorineae</taxon>
        <taxon>Coniophoraceae</taxon>
        <taxon>Coniophora</taxon>
    </lineage>
</organism>
<keyword evidence="2" id="KW-1185">Reference proteome</keyword>
<dbReference type="AlphaFoldDB" id="A0A5M3MH32"/>
<dbReference type="EMBL" id="JH711583">
    <property type="protein sequence ID" value="EIW78084.1"/>
    <property type="molecule type" value="Genomic_DNA"/>
</dbReference>
<sequence length="506" mass="56360">MTTKLCKESFLPERLPPRDVGILISYLCTLALQNPDAYSDQLINRATKWQCHPSGLHDQDPWNRNDKHRRMMAKRVFGELQVHALTAARALVILNVKWSPSHLLGITKESPNLLDLLLDCTILEPCDVNPESAATSLACEILCALFRWPSEMIPGVSTSESKAFGLANTKTLSQSMKLLTSQKRWAERLVEAWAASGAWLEGGDDLQRRVAAVKSLYDGSRCPYMEDVSETIYEIRSYARISILRLIATMTHCADAAGVKNVDIYSLLPVAYQASLRNDIAEHPLVYDICDLPTWTKVHATRDDHFDPFIVAPEYVLGPTAFARLLVILAQRNALKTVQLLQKAPEGLSPHTSLAQIQQITHPDIIRRFLEICVLRTMDYSRETLQSGDATTSSDSDALRCDASFGYTAELAAAVVAFHNLTDGAYTSFSTALRARYLLVVSLGSVAKYSMQVHQHRRAYFAALAALDLNMNSAPDQRVEAGYIREYEKLAREAEVALDSKSSVQK</sequence>
<dbReference type="KEGG" id="cput:CONPUDRAFT_168022"/>
<dbReference type="OrthoDB" id="2932645at2759"/>
<dbReference type="Proteomes" id="UP000053558">
    <property type="component" value="Unassembled WGS sequence"/>
</dbReference>
<gene>
    <name evidence="1" type="ORF">CONPUDRAFT_168022</name>
</gene>
<reference evidence="2" key="1">
    <citation type="journal article" date="2012" name="Science">
        <title>The Paleozoic origin of enzymatic lignin decomposition reconstructed from 31 fungal genomes.</title>
        <authorList>
            <person name="Floudas D."/>
            <person name="Binder M."/>
            <person name="Riley R."/>
            <person name="Barry K."/>
            <person name="Blanchette R.A."/>
            <person name="Henrissat B."/>
            <person name="Martinez A.T."/>
            <person name="Otillar R."/>
            <person name="Spatafora J.W."/>
            <person name="Yadav J.S."/>
            <person name="Aerts A."/>
            <person name="Benoit I."/>
            <person name="Boyd A."/>
            <person name="Carlson A."/>
            <person name="Copeland A."/>
            <person name="Coutinho P.M."/>
            <person name="de Vries R.P."/>
            <person name="Ferreira P."/>
            <person name="Findley K."/>
            <person name="Foster B."/>
            <person name="Gaskell J."/>
            <person name="Glotzer D."/>
            <person name="Gorecki P."/>
            <person name="Heitman J."/>
            <person name="Hesse C."/>
            <person name="Hori C."/>
            <person name="Igarashi K."/>
            <person name="Jurgens J.A."/>
            <person name="Kallen N."/>
            <person name="Kersten P."/>
            <person name="Kohler A."/>
            <person name="Kuees U."/>
            <person name="Kumar T.K.A."/>
            <person name="Kuo A."/>
            <person name="LaButti K."/>
            <person name="Larrondo L.F."/>
            <person name="Lindquist E."/>
            <person name="Ling A."/>
            <person name="Lombard V."/>
            <person name="Lucas S."/>
            <person name="Lundell T."/>
            <person name="Martin R."/>
            <person name="McLaughlin D.J."/>
            <person name="Morgenstern I."/>
            <person name="Morin E."/>
            <person name="Murat C."/>
            <person name="Nagy L.G."/>
            <person name="Nolan M."/>
            <person name="Ohm R.A."/>
            <person name="Patyshakuliyeva A."/>
            <person name="Rokas A."/>
            <person name="Ruiz-Duenas F.J."/>
            <person name="Sabat G."/>
            <person name="Salamov A."/>
            <person name="Samejima M."/>
            <person name="Schmutz J."/>
            <person name="Slot J.C."/>
            <person name="St John F."/>
            <person name="Stenlid J."/>
            <person name="Sun H."/>
            <person name="Sun S."/>
            <person name="Syed K."/>
            <person name="Tsang A."/>
            <person name="Wiebenga A."/>
            <person name="Young D."/>
            <person name="Pisabarro A."/>
            <person name="Eastwood D.C."/>
            <person name="Martin F."/>
            <person name="Cullen D."/>
            <person name="Grigoriev I.V."/>
            <person name="Hibbett D.S."/>
        </authorList>
    </citation>
    <scope>NUCLEOTIDE SEQUENCE [LARGE SCALE GENOMIC DNA]</scope>
    <source>
        <strain evidence="2">RWD-64-598 SS2</strain>
    </source>
</reference>
<evidence type="ECO:0000313" key="2">
    <source>
        <dbReference type="Proteomes" id="UP000053558"/>
    </source>
</evidence>
<comment type="caution">
    <text evidence="1">The sequence shown here is derived from an EMBL/GenBank/DDBJ whole genome shotgun (WGS) entry which is preliminary data.</text>
</comment>
<protein>
    <submittedName>
        <fullName evidence="1">Uncharacterized protein</fullName>
    </submittedName>
</protein>
<dbReference type="RefSeq" id="XP_007772331.1">
    <property type="nucleotide sequence ID" value="XM_007774141.1"/>
</dbReference>
<name>A0A5M3MH32_CONPW</name>
<proteinExistence type="predicted"/>